<reference evidence="10 11" key="1">
    <citation type="submission" date="2015-07" db="EMBL/GenBank/DDBJ databases">
        <authorList>
            <person name="Noorani M."/>
        </authorList>
    </citation>
    <scope>NUCLEOTIDE SEQUENCE [LARGE SCALE GENOMIC DNA]</scope>
    <source>
        <strain evidence="10 11">KCTC 42284</strain>
    </source>
</reference>
<evidence type="ECO:0000256" key="6">
    <source>
        <dbReference type="ARBA" id="ARBA00022748"/>
    </source>
</evidence>
<dbReference type="PRINTS" id="PR01386">
    <property type="entry name" value="CCMCBIOGNSIS"/>
</dbReference>
<keyword evidence="6 9" id="KW-0201">Cytochrome c-type biogenesis</keyword>
<gene>
    <name evidence="9" type="primary">ccmC</name>
    <name evidence="10" type="ORF">WM2015_2139</name>
</gene>
<evidence type="ECO:0000256" key="3">
    <source>
        <dbReference type="ARBA" id="ARBA00005840"/>
    </source>
</evidence>
<evidence type="ECO:0000256" key="4">
    <source>
        <dbReference type="ARBA" id="ARBA00016463"/>
    </source>
</evidence>
<feature type="transmembrane region" description="Helical" evidence="9">
    <location>
        <begin position="132"/>
        <end position="154"/>
    </location>
</feature>
<dbReference type="AlphaFoldDB" id="A0A0K0XXU3"/>
<dbReference type="RefSeq" id="WP_049726059.1">
    <property type="nucleotide sequence ID" value="NZ_CP012154.1"/>
</dbReference>
<keyword evidence="9" id="KW-0813">Transport</keyword>
<dbReference type="EMBL" id="CP012154">
    <property type="protein sequence ID" value="AKS42503.1"/>
    <property type="molecule type" value="Genomic_DNA"/>
</dbReference>
<dbReference type="KEGG" id="wma:WM2015_2139"/>
<dbReference type="InterPro" id="IPR045062">
    <property type="entry name" value="Cyt_c_biogenesis_CcsA/CcmC"/>
</dbReference>
<keyword evidence="8 9" id="KW-0472">Membrane</keyword>
<feature type="transmembrane region" description="Helical" evidence="9">
    <location>
        <begin position="96"/>
        <end position="120"/>
    </location>
</feature>
<dbReference type="GO" id="GO:0020037">
    <property type="term" value="F:heme binding"/>
    <property type="evidence" value="ECO:0007669"/>
    <property type="project" value="InterPro"/>
</dbReference>
<evidence type="ECO:0000313" key="10">
    <source>
        <dbReference type="EMBL" id="AKS42503.1"/>
    </source>
</evidence>
<evidence type="ECO:0000256" key="9">
    <source>
        <dbReference type="RuleBase" id="RU364092"/>
    </source>
</evidence>
<feature type="transmembrane region" description="Helical" evidence="9">
    <location>
        <begin position="210"/>
        <end position="231"/>
    </location>
</feature>
<name>A0A0K0XXU3_9GAMM</name>
<dbReference type="NCBIfam" id="TIGR01191">
    <property type="entry name" value="ccmC"/>
    <property type="match status" value="1"/>
</dbReference>
<keyword evidence="5 9" id="KW-0812">Transmembrane</keyword>
<keyword evidence="9" id="KW-0997">Cell inner membrane</keyword>
<feature type="transmembrane region" description="Helical" evidence="9">
    <location>
        <begin position="29"/>
        <end position="49"/>
    </location>
</feature>
<evidence type="ECO:0000313" key="11">
    <source>
        <dbReference type="Proteomes" id="UP000066624"/>
    </source>
</evidence>
<dbReference type="PANTHER" id="PTHR30071:SF1">
    <property type="entry name" value="CYTOCHROME B_B6 PROTEIN-RELATED"/>
    <property type="match status" value="1"/>
</dbReference>
<dbReference type="InterPro" id="IPR002541">
    <property type="entry name" value="Cyt_c_assembly"/>
</dbReference>
<evidence type="ECO:0000256" key="2">
    <source>
        <dbReference type="ARBA" id="ARBA00004141"/>
    </source>
</evidence>
<dbReference type="PANTHER" id="PTHR30071">
    <property type="entry name" value="HEME EXPORTER PROTEIN C"/>
    <property type="match status" value="1"/>
</dbReference>
<feature type="transmembrane region" description="Helical" evidence="9">
    <location>
        <begin position="161"/>
        <end position="182"/>
    </location>
</feature>
<proteinExistence type="inferred from homology"/>
<dbReference type="GO" id="GO:0017004">
    <property type="term" value="P:cytochrome complex assembly"/>
    <property type="evidence" value="ECO:0007669"/>
    <property type="project" value="UniProtKB-KW"/>
</dbReference>
<dbReference type="InterPro" id="IPR003557">
    <property type="entry name" value="Cyt_c_biogenesis_CcmC"/>
</dbReference>
<keyword evidence="11" id="KW-1185">Reference proteome</keyword>
<dbReference type="Pfam" id="PF01578">
    <property type="entry name" value="Cytochrom_C_asm"/>
    <property type="match status" value="1"/>
</dbReference>
<keyword evidence="9" id="KW-1003">Cell membrane</keyword>
<evidence type="ECO:0000256" key="5">
    <source>
        <dbReference type="ARBA" id="ARBA00022692"/>
    </source>
</evidence>
<dbReference type="OrthoDB" id="9778550at2"/>
<sequence>MTFHTLKVAFHRLGSPPTFYRLCTRLAPWFWAGFAITAAIGLYQALYVVPPDYQQGDSYRILFIHVPAAWQALAGYVIMAILAAIALIWRIRTTEILAMMCAPIGAAFSFLCLATGSIWGKPMWGTWWVWDARLTSMLVLLFIYLGIMGLYAAFEDRRKGARVACILVLVGLVNIPIIHFSVEWWTTLHQGSTINLFGESTMDPSMLPPLIWMTVAVKLMFGAVLMQRSSLELLDQDRRKRWVADLLGDDKR</sequence>
<evidence type="ECO:0000256" key="7">
    <source>
        <dbReference type="ARBA" id="ARBA00022989"/>
    </source>
</evidence>
<evidence type="ECO:0000256" key="1">
    <source>
        <dbReference type="ARBA" id="ARBA00002442"/>
    </source>
</evidence>
<evidence type="ECO:0000256" key="8">
    <source>
        <dbReference type="ARBA" id="ARBA00023136"/>
    </source>
</evidence>
<feature type="transmembrane region" description="Helical" evidence="9">
    <location>
        <begin position="69"/>
        <end position="89"/>
    </location>
</feature>
<protein>
    <recommendedName>
        <fullName evidence="4 9">Heme exporter protein C</fullName>
    </recommendedName>
    <alternativeName>
        <fullName evidence="9">Cytochrome c-type biogenesis protein</fullName>
    </alternativeName>
</protein>
<dbReference type="GO" id="GO:0015232">
    <property type="term" value="F:heme transmembrane transporter activity"/>
    <property type="evidence" value="ECO:0007669"/>
    <property type="project" value="InterPro"/>
</dbReference>
<organism evidence="10 11">
    <name type="scientific">Wenzhouxiangella marina</name>
    <dbReference type="NCBI Taxonomy" id="1579979"/>
    <lineage>
        <taxon>Bacteria</taxon>
        <taxon>Pseudomonadati</taxon>
        <taxon>Pseudomonadota</taxon>
        <taxon>Gammaproteobacteria</taxon>
        <taxon>Chromatiales</taxon>
        <taxon>Wenzhouxiangellaceae</taxon>
        <taxon>Wenzhouxiangella</taxon>
    </lineage>
</organism>
<comment type="subcellular location">
    <subcellularLocation>
        <location evidence="9">Cell inner membrane</location>
    </subcellularLocation>
    <subcellularLocation>
        <location evidence="2">Membrane</location>
        <topology evidence="2">Multi-pass membrane protein</topology>
    </subcellularLocation>
</comment>
<accession>A0A0K0XXU3</accession>
<dbReference type="Proteomes" id="UP000066624">
    <property type="component" value="Chromosome"/>
</dbReference>
<dbReference type="PATRIC" id="fig|1579979.3.peg.2185"/>
<dbReference type="STRING" id="1579979.WM2015_2139"/>
<comment type="function">
    <text evidence="1 9">Required for the export of heme to the periplasm for the biogenesis of c-type cytochromes.</text>
</comment>
<dbReference type="GO" id="GO:0005886">
    <property type="term" value="C:plasma membrane"/>
    <property type="evidence" value="ECO:0007669"/>
    <property type="project" value="UniProtKB-SubCell"/>
</dbReference>
<keyword evidence="7 9" id="KW-1133">Transmembrane helix</keyword>
<comment type="similarity">
    <text evidence="3 9">Belongs to the CcmC/CycZ/HelC family.</text>
</comment>